<accession>A0A517N811</accession>
<dbReference type="OrthoDB" id="9800940at2"/>
<dbReference type="PANTHER" id="PTHR46504:SF2">
    <property type="entry name" value="TRNASE Z TRZ1"/>
    <property type="match status" value="1"/>
</dbReference>
<name>A0A517N811_9BACT</name>
<dbReference type="InterPro" id="IPR001279">
    <property type="entry name" value="Metallo-B-lactamas"/>
</dbReference>
<dbReference type="RefSeq" id="WP_145168977.1">
    <property type="nucleotide sequence ID" value="NZ_CP036525.1"/>
</dbReference>
<dbReference type="AlphaFoldDB" id="A0A517N811"/>
<keyword evidence="3" id="KW-1185">Reference proteome</keyword>
<protein>
    <submittedName>
        <fullName evidence="2">Ribonuclease Z</fullName>
    </submittedName>
</protein>
<feature type="domain" description="Metallo-beta-lactamase" evidence="1">
    <location>
        <begin position="53"/>
        <end position="249"/>
    </location>
</feature>
<dbReference type="EMBL" id="CP036525">
    <property type="protein sequence ID" value="QDT03250.1"/>
    <property type="molecule type" value="Genomic_DNA"/>
</dbReference>
<dbReference type="Pfam" id="PF12706">
    <property type="entry name" value="Lactamase_B_2"/>
    <property type="match status" value="1"/>
</dbReference>
<dbReference type="Gene3D" id="3.60.15.10">
    <property type="entry name" value="Ribonuclease Z/Hydroxyacylglutathione hydrolase-like"/>
    <property type="match status" value="1"/>
</dbReference>
<dbReference type="Proteomes" id="UP000318538">
    <property type="component" value="Chromosome"/>
</dbReference>
<dbReference type="SUPFAM" id="SSF56281">
    <property type="entry name" value="Metallo-hydrolase/oxidoreductase"/>
    <property type="match status" value="1"/>
</dbReference>
<proteinExistence type="predicted"/>
<sequence>MVENVPLLSHVHDGLTIEGYSRAAVQTCWRISELKLLFDVGVQPWDFMGTPTLFISHAHLDHIAALPAYVSRRRMMKMDPPVIYLPDSAVDTAWDMLQTFRKLDRGAMPCELVGLLPGDETSISREYIVTALPTRHTIDSVGFVVHQIRHKLKPEFLELSGEQIRNLKMAGTEITTESRIPVVAYTGDTAPKGLDDNPVFYDAKVLISEMTFVAPEHRKDKIHKHGHMHIDDWRKRADRFNNELIIAGHLSTRYNDSQVKRFVDKVFPDRMDGRLKLWL</sequence>
<evidence type="ECO:0000313" key="2">
    <source>
        <dbReference type="EMBL" id="QDT03250.1"/>
    </source>
</evidence>
<gene>
    <name evidence="2" type="ORF">K227x_16320</name>
</gene>
<dbReference type="PANTHER" id="PTHR46504">
    <property type="entry name" value="TRNASE Z TRZ1"/>
    <property type="match status" value="1"/>
</dbReference>
<organism evidence="2 3">
    <name type="scientific">Rubripirellula lacrimiformis</name>
    <dbReference type="NCBI Taxonomy" id="1930273"/>
    <lineage>
        <taxon>Bacteria</taxon>
        <taxon>Pseudomonadati</taxon>
        <taxon>Planctomycetota</taxon>
        <taxon>Planctomycetia</taxon>
        <taxon>Pirellulales</taxon>
        <taxon>Pirellulaceae</taxon>
        <taxon>Rubripirellula</taxon>
    </lineage>
</organism>
<dbReference type="InterPro" id="IPR036866">
    <property type="entry name" value="RibonucZ/Hydroxyglut_hydro"/>
</dbReference>
<dbReference type="KEGG" id="rlc:K227x_16320"/>
<reference evidence="2 3" key="1">
    <citation type="submission" date="2019-02" db="EMBL/GenBank/DDBJ databases">
        <title>Deep-cultivation of Planctomycetes and their phenomic and genomic characterization uncovers novel biology.</title>
        <authorList>
            <person name="Wiegand S."/>
            <person name="Jogler M."/>
            <person name="Boedeker C."/>
            <person name="Pinto D."/>
            <person name="Vollmers J."/>
            <person name="Rivas-Marin E."/>
            <person name="Kohn T."/>
            <person name="Peeters S.H."/>
            <person name="Heuer A."/>
            <person name="Rast P."/>
            <person name="Oberbeckmann S."/>
            <person name="Bunk B."/>
            <person name="Jeske O."/>
            <person name="Meyerdierks A."/>
            <person name="Storesund J.E."/>
            <person name="Kallscheuer N."/>
            <person name="Luecker S."/>
            <person name="Lage O.M."/>
            <person name="Pohl T."/>
            <person name="Merkel B.J."/>
            <person name="Hornburger P."/>
            <person name="Mueller R.-W."/>
            <person name="Bruemmer F."/>
            <person name="Labrenz M."/>
            <person name="Spormann A.M."/>
            <person name="Op den Camp H."/>
            <person name="Overmann J."/>
            <person name="Amann R."/>
            <person name="Jetten M.S.M."/>
            <person name="Mascher T."/>
            <person name="Medema M.H."/>
            <person name="Devos D.P."/>
            <person name="Kaster A.-K."/>
            <person name="Ovreas L."/>
            <person name="Rohde M."/>
            <person name="Galperin M.Y."/>
            <person name="Jogler C."/>
        </authorList>
    </citation>
    <scope>NUCLEOTIDE SEQUENCE [LARGE SCALE GENOMIC DNA]</scope>
    <source>
        <strain evidence="2 3">K22_7</strain>
    </source>
</reference>
<evidence type="ECO:0000259" key="1">
    <source>
        <dbReference type="Pfam" id="PF12706"/>
    </source>
</evidence>
<evidence type="ECO:0000313" key="3">
    <source>
        <dbReference type="Proteomes" id="UP000318538"/>
    </source>
</evidence>